<evidence type="ECO:0000256" key="2">
    <source>
        <dbReference type="SAM" id="SignalP"/>
    </source>
</evidence>
<keyword evidence="4" id="KW-1185">Reference proteome</keyword>
<feature type="compositionally biased region" description="Basic and acidic residues" evidence="1">
    <location>
        <begin position="35"/>
        <end position="55"/>
    </location>
</feature>
<accession>A0AAN9L868</accession>
<proteinExistence type="predicted"/>
<evidence type="ECO:0000313" key="3">
    <source>
        <dbReference type="EMBL" id="KAK7328523.1"/>
    </source>
</evidence>
<dbReference type="Proteomes" id="UP001367508">
    <property type="component" value="Unassembled WGS sequence"/>
</dbReference>
<feature type="chain" id="PRO_5043001493" evidence="2">
    <location>
        <begin position="21"/>
        <end position="135"/>
    </location>
</feature>
<organism evidence="3 4">
    <name type="scientific">Canavalia gladiata</name>
    <name type="common">Sword bean</name>
    <name type="synonym">Dolichos gladiatus</name>
    <dbReference type="NCBI Taxonomy" id="3824"/>
    <lineage>
        <taxon>Eukaryota</taxon>
        <taxon>Viridiplantae</taxon>
        <taxon>Streptophyta</taxon>
        <taxon>Embryophyta</taxon>
        <taxon>Tracheophyta</taxon>
        <taxon>Spermatophyta</taxon>
        <taxon>Magnoliopsida</taxon>
        <taxon>eudicotyledons</taxon>
        <taxon>Gunneridae</taxon>
        <taxon>Pentapetalae</taxon>
        <taxon>rosids</taxon>
        <taxon>fabids</taxon>
        <taxon>Fabales</taxon>
        <taxon>Fabaceae</taxon>
        <taxon>Papilionoideae</taxon>
        <taxon>50 kb inversion clade</taxon>
        <taxon>NPAAA clade</taxon>
        <taxon>indigoferoid/millettioid clade</taxon>
        <taxon>Phaseoleae</taxon>
        <taxon>Canavalia</taxon>
    </lineage>
</organism>
<comment type="caution">
    <text evidence="3">The sequence shown here is derived from an EMBL/GenBank/DDBJ whole genome shotgun (WGS) entry which is preliminary data.</text>
</comment>
<keyword evidence="2" id="KW-0732">Signal</keyword>
<reference evidence="3 4" key="1">
    <citation type="submission" date="2024-01" db="EMBL/GenBank/DDBJ databases">
        <title>The genomes of 5 underutilized Papilionoideae crops provide insights into root nodulation and disease resistanc.</title>
        <authorList>
            <person name="Jiang F."/>
        </authorList>
    </citation>
    <scope>NUCLEOTIDE SEQUENCE [LARGE SCALE GENOMIC DNA]</scope>
    <source>
        <strain evidence="3">LVBAO_FW01</strain>
        <tissue evidence="3">Leaves</tissue>
    </source>
</reference>
<name>A0AAN9L868_CANGL</name>
<feature type="signal peptide" evidence="2">
    <location>
        <begin position="1"/>
        <end position="20"/>
    </location>
</feature>
<gene>
    <name evidence="3" type="ORF">VNO77_22632</name>
</gene>
<protein>
    <submittedName>
        <fullName evidence="3">Uncharacterized protein</fullName>
    </submittedName>
</protein>
<evidence type="ECO:0000313" key="4">
    <source>
        <dbReference type="Proteomes" id="UP001367508"/>
    </source>
</evidence>
<evidence type="ECO:0000256" key="1">
    <source>
        <dbReference type="SAM" id="MobiDB-lite"/>
    </source>
</evidence>
<dbReference type="AlphaFoldDB" id="A0AAN9L868"/>
<dbReference type="EMBL" id="JAYMYQ010000005">
    <property type="protein sequence ID" value="KAK7328523.1"/>
    <property type="molecule type" value="Genomic_DNA"/>
</dbReference>
<sequence>MTLNPMLLFCLVAVIQNVVTLSNARQLKSIPDEKVVNGGENRDEVSKKKMAKKEENEEQNPLPFPFPFPFPYPFPYPQPQVPGLGGPITPIPEFPFPLNSPPFPTPAVPNWPPFPPFPPINIPPVPFLPVPSPPI</sequence>
<feature type="region of interest" description="Disordered" evidence="1">
    <location>
        <begin position="35"/>
        <end position="61"/>
    </location>
</feature>